<dbReference type="AlphaFoldDB" id="A0A4Y2TAB8"/>
<dbReference type="EMBL" id="BGPR01027236">
    <property type="protein sequence ID" value="GBN97584.1"/>
    <property type="molecule type" value="Genomic_DNA"/>
</dbReference>
<organism evidence="1 2">
    <name type="scientific">Araneus ventricosus</name>
    <name type="common">Orbweaver spider</name>
    <name type="synonym">Epeira ventricosa</name>
    <dbReference type="NCBI Taxonomy" id="182803"/>
    <lineage>
        <taxon>Eukaryota</taxon>
        <taxon>Metazoa</taxon>
        <taxon>Ecdysozoa</taxon>
        <taxon>Arthropoda</taxon>
        <taxon>Chelicerata</taxon>
        <taxon>Arachnida</taxon>
        <taxon>Araneae</taxon>
        <taxon>Araneomorphae</taxon>
        <taxon>Entelegynae</taxon>
        <taxon>Araneoidea</taxon>
        <taxon>Araneidae</taxon>
        <taxon>Araneus</taxon>
    </lineage>
</organism>
<evidence type="ECO:0000313" key="1">
    <source>
        <dbReference type="EMBL" id="GBN97584.1"/>
    </source>
</evidence>
<gene>
    <name evidence="1" type="ORF">AVEN_87540_1</name>
</gene>
<evidence type="ECO:0000313" key="2">
    <source>
        <dbReference type="Proteomes" id="UP000499080"/>
    </source>
</evidence>
<reference evidence="1 2" key="1">
    <citation type="journal article" date="2019" name="Sci. Rep.">
        <title>Orb-weaving spider Araneus ventricosus genome elucidates the spidroin gene catalogue.</title>
        <authorList>
            <person name="Kono N."/>
            <person name="Nakamura H."/>
            <person name="Ohtoshi R."/>
            <person name="Moran D.A.P."/>
            <person name="Shinohara A."/>
            <person name="Yoshida Y."/>
            <person name="Fujiwara M."/>
            <person name="Mori M."/>
            <person name="Tomita M."/>
            <person name="Arakawa K."/>
        </authorList>
    </citation>
    <scope>NUCLEOTIDE SEQUENCE [LARGE SCALE GENOMIC DNA]</scope>
</reference>
<name>A0A4Y2TAB8_ARAVE</name>
<dbReference type="Proteomes" id="UP000499080">
    <property type="component" value="Unassembled WGS sequence"/>
</dbReference>
<protein>
    <submittedName>
        <fullName evidence="1">Uncharacterized protein</fullName>
    </submittedName>
</protein>
<keyword evidence="2" id="KW-1185">Reference proteome</keyword>
<proteinExistence type="predicted"/>
<comment type="caution">
    <text evidence="1">The sequence shown here is derived from an EMBL/GenBank/DDBJ whole genome shotgun (WGS) entry which is preliminary data.</text>
</comment>
<accession>A0A4Y2TAB8</accession>
<sequence>MGTRFGPGLSSGLRSDALLDYAPRIGVGGFSNGGSGCWGGRFLRDIVCSIKDGAVNVFQLVPGLRRITGCGLLGLGGYLVSLMILDKDKGKGRGFDRDLDLQSRCSTAGLCPACLSDWRFEAKQWLGCYGDVVSQLKRHFYC</sequence>